<organism evidence="1">
    <name type="scientific">Haptolina ericina</name>
    <dbReference type="NCBI Taxonomy" id="156174"/>
    <lineage>
        <taxon>Eukaryota</taxon>
        <taxon>Haptista</taxon>
        <taxon>Haptophyta</taxon>
        <taxon>Prymnesiophyceae</taxon>
        <taxon>Prymnesiales</taxon>
        <taxon>Prymnesiaceae</taxon>
        <taxon>Haptolina</taxon>
    </lineage>
</organism>
<dbReference type="EMBL" id="HBHX01059352">
    <property type="protein sequence ID" value="CAE0139518.1"/>
    <property type="molecule type" value="Transcribed_RNA"/>
</dbReference>
<proteinExistence type="predicted"/>
<dbReference type="Gene3D" id="3.40.50.11350">
    <property type="match status" value="1"/>
</dbReference>
<protein>
    <submittedName>
        <fullName evidence="1">Uncharacterized protein</fullName>
    </submittedName>
</protein>
<gene>
    <name evidence="1" type="ORF">HERI1096_LOCUS32802</name>
    <name evidence="2" type="ORF">HERI1096_LOCUS32803</name>
</gene>
<dbReference type="AlphaFoldDB" id="A0A6T9LY17"/>
<accession>A0A6T9LY17</accession>
<dbReference type="EMBL" id="HBHX01059351">
    <property type="protein sequence ID" value="CAE0139517.1"/>
    <property type="molecule type" value="Transcribed_RNA"/>
</dbReference>
<sequence>MMNPIHLNTHSPRAREHLGDLVSSDPDRFFLCCGWGSMLQVLGTLSKKLIWNTPPLARLRVLLHSALRPSAKVATYTAHVQAGIEAFAARKRLRSTSFVGLQLPLGDEWGEYCRQQQLSLQTSDWRKCDVPSNEVTQILEERQVGELSRLLYVATGELGITDLQRLHRQRFIVITKSRFTLDIQPDIANAVDMQVCKGASLFIGNMFSSFSFLQREAKLVSGEMERAMYYNIDADATLGDFTKEEALRWDILPLGIGNEIDEGAGVNNDGSTV</sequence>
<reference evidence="1" key="1">
    <citation type="submission" date="2021-01" db="EMBL/GenBank/DDBJ databases">
        <authorList>
            <person name="Corre E."/>
            <person name="Pelletier E."/>
            <person name="Niang G."/>
            <person name="Scheremetjew M."/>
            <person name="Finn R."/>
            <person name="Kale V."/>
            <person name="Holt S."/>
            <person name="Cochrane G."/>
            <person name="Meng A."/>
            <person name="Brown T."/>
            <person name="Cohen L."/>
        </authorList>
    </citation>
    <scope>NUCLEOTIDE SEQUENCE</scope>
    <source>
        <strain evidence="1">CCMP281</strain>
    </source>
</reference>
<evidence type="ECO:0000313" key="2">
    <source>
        <dbReference type="EMBL" id="CAE0139518.1"/>
    </source>
</evidence>
<name>A0A6T9LY17_9EUKA</name>
<evidence type="ECO:0000313" key="1">
    <source>
        <dbReference type="EMBL" id="CAE0139517.1"/>
    </source>
</evidence>